<dbReference type="PANTHER" id="PTHR11220">
    <property type="entry name" value="HEME-BINDING PROTEIN-RELATED"/>
    <property type="match status" value="1"/>
</dbReference>
<dbReference type="InterPro" id="IPR006917">
    <property type="entry name" value="SOUL_heme-bd"/>
</dbReference>
<accession>A0AAN7LB36</accession>
<proteinExistence type="inferred from homology"/>
<sequence length="225" mass="24920">MVHLFPTMATESPALGLLLALSIAVALGFGSAATATVYGIPDNCKRLECPSYTVVHSQADFEIRKYQTALWMSGPPLKSTSYTDASNRGFFMLFGYIQGRNSRGAMIEMTAPIMVDVDPSTEPFYNSFSVHFYMPRQYQEGQPPLSGEVSPRRLPTNRYAAVRRFGGFMDDSNIAPQVSMLRASVKGSPWEASLEKTSGGGYTVAGYNSPFEYMDRVNEILIWFN</sequence>
<dbReference type="PANTHER" id="PTHR11220:SF59">
    <property type="entry name" value="HEME-BINDING PROTEIN 2-LIKE"/>
    <property type="match status" value="1"/>
</dbReference>
<dbReference type="SUPFAM" id="SSF55136">
    <property type="entry name" value="Probable bacterial effector-binding domain"/>
    <property type="match status" value="1"/>
</dbReference>
<dbReference type="EMBL" id="JAXIOK010000001">
    <property type="protein sequence ID" value="KAK4779603.1"/>
    <property type="molecule type" value="Genomic_DNA"/>
</dbReference>
<keyword evidence="4" id="KW-1185">Reference proteome</keyword>
<keyword evidence="2" id="KW-0732">Signal</keyword>
<dbReference type="InterPro" id="IPR011256">
    <property type="entry name" value="Reg_factor_effector_dom_sf"/>
</dbReference>
<comment type="similarity">
    <text evidence="1">Belongs to the HEBP family.</text>
</comment>
<reference evidence="3 4" key="1">
    <citation type="journal article" date="2023" name="Hortic Res">
        <title>Pangenome of water caltrop reveals structural variations and asymmetric subgenome divergence after allopolyploidization.</title>
        <authorList>
            <person name="Zhang X."/>
            <person name="Chen Y."/>
            <person name="Wang L."/>
            <person name="Yuan Y."/>
            <person name="Fang M."/>
            <person name="Shi L."/>
            <person name="Lu R."/>
            <person name="Comes H.P."/>
            <person name="Ma Y."/>
            <person name="Chen Y."/>
            <person name="Huang G."/>
            <person name="Zhou Y."/>
            <person name="Zheng Z."/>
            <person name="Qiu Y."/>
        </authorList>
    </citation>
    <scope>NUCLEOTIDE SEQUENCE [LARGE SCALE GENOMIC DNA]</scope>
    <source>
        <tissue evidence="3">Roots</tissue>
    </source>
</reference>
<dbReference type="FunFam" id="3.20.80.10:FF:000002">
    <property type="entry name" value="Heme-binding protein 2"/>
    <property type="match status" value="1"/>
</dbReference>
<feature type="chain" id="PRO_5042992833" description="Heme-binding protein 2" evidence="2">
    <location>
        <begin position="29"/>
        <end position="225"/>
    </location>
</feature>
<dbReference type="Pfam" id="PF04832">
    <property type="entry name" value="SOUL"/>
    <property type="match status" value="1"/>
</dbReference>
<evidence type="ECO:0000313" key="3">
    <source>
        <dbReference type="EMBL" id="KAK4779603.1"/>
    </source>
</evidence>
<dbReference type="AlphaFoldDB" id="A0AAN7LB36"/>
<name>A0AAN7LB36_9MYRT</name>
<dbReference type="Gene3D" id="3.20.80.10">
    <property type="entry name" value="Regulatory factor, effector binding domain"/>
    <property type="match status" value="1"/>
</dbReference>
<feature type="signal peptide" evidence="2">
    <location>
        <begin position="1"/>
        <end position="28"/>
    </location>
</feature>
<protein>
    <recommendedName>
        <fullName evidence="5">Heme-binding protein 2</fullName>
    </recommendedName>
</protein>
<evidence type="ECO:0008006" key="5">
    <source>
        <dbReference type="Google" id="ProtNLM"/>
    </source>
</evidence>
<evidence type="ECO:0000313" key="4">
    <source>
        <dbReference type="Proteomes" id="UP001345219"/>
    </source>
</evidence>
<comment type="caution">
    <text evidence="3">The sequence shown here is derived from an EMBL/GenBank/DDBJ whole genome shotgun (WGS) entry which is preliminary data.</text>
</comment>
<organism evidence="3 4">
    <name type="scientific">Trapa incisa</name>
    <dbReference type="NCBI Taxonomy" id="236973"/>
    <lineage>
        <taxon>Eukaryota</taxon>
        <taxon>Viridiplantae</taxon>
        <taxon>Streptophyta</taxon>
        <taxon>Embryophyta</taxon>
        <taxon>Tracheophyta</taxon>
        <taxon>Spermatophyta</taxon>
        <taxon>Magnoliopsida</taxon>
        <taxon>eudicotyledons</taxon>
        <taxon>Gunneridae</taxon>
        <taxon>Pentapetalae</taxon>
        <taxon>rosids</taxon>
        <taxon>malvids</taxon>
        <taxon>Myrtales</taxon>
        <taxon>Lythraceae</taxon>
        <taxon>Trapa</taxon>
    </lineage>
</organism>
<gene>
    <name evidence="3" type="ORF">SAY87_015709</name>
</gene>
<evidence type="ECO:0000256" key="1">
    <source>
        <dbReference type="ARBA" id="ARBA00009817"/>
    </source>
</evidence>
<dbReference type="Proteomes" id="UP001345219">
    <property type="component" value="Chromosome 13"/>
</dbReference>
<evidence type="ECO:0000256" key="2">
    <source>
        <dbReference type="SAM" id="SignalP"/>
    </source>
</evidence>